<dbReference type="PANTHER" id="PTHR48475:SF2">
    <property type="entry name" value="RIBONUCLEASE H"/>
    <property type="match status" value="1"/>
</dbReference>
<dbReference type="PANTHER" id="PTHR48475">
    <property type="entry name" value="RIBONUCLEASE H"/>
    <property type="match status" value="1"/>
</dbReference>
<dbReference type="GO" id="GO:0003676">
    <property type="term" value="F:nucleic acid binding"/>
    <property type="evidence" value="ECO:0007669"/>
    <property type="project" value="InterPro"/>
</dbReference>
<evidence type="ECO:0000313" key="1">
    <source>
        <dbReference type="EMBL" id="KAL0453483.1"/>
    </source>
</evidence>
<protein>
    <recommendedName>
        <fullName evidence="2">Reverse transcriptase</fullName>
    </recommendedName>
</protein>
<sequence length="87" mass="9851">MVWGITHKAKVHISGPPPIQRQVRLQRILVQGIKRRLERVGENWAEELTSILWAYRTTPRGPTDESPFTLVYGTEAIIPAELGVPSH</sequence>
<accession>A0AAW2XI53</accession>
<proteinExistence type="predicted"/>
<name>A0AAW2XI53_9LAMI</name>
<evidence type="ECO:0008006" key="2">
    <source>
        <dbReference type="Google" id="ProtNLM"/>
    </source>
</evidence>
<dbReference type="AlphaFoldDB" id="A0AAW2XI53"/>
<dbReference type="InterPro" id="IPR036397">
    <property type="entry name" value="RNaseH_sf"/>
</dbReference>
<organism evidence="1">
    <name type="scientific">Sesamum latifolium</name>
    <dbReference type="NCBI Taxonomy" id="2727402"/>
    <lineage>
        <taxon>Eukaryota</taxon>
        <taxon>Viridiplantae</taxon>
        <taxon>Streptophyta</taxon>
        <taxon>Embryophyta</taxon>
        <taxon>Tracheophyta</taxon>
        <taxon>Spermatophyta</taxon>
        <taxon>Magnoliopsida</taxon>
        <taxon>eudicotyledons</taxon>
        <taxon>Gunneridae</taxon>
        <taxon>Pentapetalae</taxon>
        <taxon>asterids</taxon>
        <taxon>lamiids</taxon>
        <taxon>Lamiales</taxon>
        <taxon>Pedaliaceae</taxon>
        <taxon>Sesamum</taxon>
    </lineage>
</organism>
<dbReference type="Gene3D" id="3.30.420.10">
    <property type="entry name" value="Ribonuclease H-like superfamily/Ribonuclease H"/>
    <property type="match status" value="1"/>
</dbReference>
<reference evidence="1" key="1">
    <citation type="submission" date="2020-06" db="EMBL/GenBank/DDBJ databases">
        <authorList>
            <person name="Li T."/>
            <person name="Hu X."/>
            <person name="Zhang T."/>
            <person name="Song X."/>
            <person name="Zhang H."/>
            <person name="Dai N."/>
            <person name="Sheng W."/>
            <person name="Hou X."/>
            <person name="Wei L."/>
        </authorList>
    </citation>
    <scope>NUCLEOTIDE SEQUENCE</scope>
    <source>
        <strain evidence="1">KEN1</strain>
        <tissue evidence="1">Leaf</tissue>
    </source>
</reference>
<reference evidence="1" key="2">
    <citation type="journal article" date="2024" name="Plant">
        <title>Genomic evolution and insights into agronomic trait innovations of Sesamum species.</title>
        <authorList>
            <person name="Miao H."/>
            <person name="Wang L."/>
            <person name="Qu L."/>
            <person name="Liu H."/>
            <person name="Sun Y."/>
            <person name="Le M."/>
            <person name="Wang Q."/>
            <person name="Wei S."/>
            <person name="Zheng Y."/>
            <person name="Lin W."/>
            <person name="Duan Y."/>
            <person name="Cao H."/>
            <person name="Xiong S."/>
            <person name="Wang X."/>
            <person name="Wei L."/>
            <person name="Li C."/>
            <person name="Ma Q."/>
            <person name="Ju M."/>
            <person name="Zhao R."/>
            <person name="Li G."/>
            <person name="Mu C."/>
            <person name="Tian Q."/>
            <person name="Mei H."/>
            <person name="Zhang T."/>
            <person name="Gao T."/>
            <person name="Zhang H."/>
        </authorList>
    </citation>
    <scope>NUCLEOTIDE SEQUENCE</scope>
    <source>
        <strain evidence="1">KEN1</strain>
    </source>
</reference>
<comment type="caution">
    <text evidence="1">The sequence shown here is derived from an EMBL/GenBank/DDBJ whole genome shotgun (WGS) entry which is preliminary data.</text>
</comment>
<gene>
    <name evidence="1" type="ORF">Slati_1326400</name>
</gene>
<dbReference type="EMBL" id="JACGWN010000004">
    <property type="protein sequence ID" value="KAL0453483.1"/>
    <property type="molecule type" value="Genomic_DNA"/>
</dbReference>